<keyword evidence="2" id="KW-0175">Coiled coil</keyword>
<dbReference type="Pfam" id="PF00400">
    <property type="entry name" value="WD40"/>
    <property type="match status" value="3"/>
</dbReference>
<dbReference type="Gene3D" id="2.130.10.10">
    <property type="entry name" value="YVTN repeat-like/Quinoprotein amine dehydrogenase"/>
    <property type="match status" value="3"/>
</dbReference>
<evidence type="ECO:0000313" key="4">
    <source>
        <dbReference type="EMBL" id="KAK3255734.1"/>
    </source>
</evidence>
<comment type="caution">
    <text evidence="4">The sequence shown here is derived from an EMBL/GenBank/DDBJ whole genome shotgun (WGS) entry which is preliminary data.</text>
</comment>
<dbReference type="PROSITE" id="PS50294">
    <property type="entry name" value="WD_REPEATS_REGION"/>
    <property type="match status" value="1"/>
</dbReference>
<evidence type="ECO:0000256" key="3">
    <source>
        <dbReference type="SAM" id="MobiDB-lite"/>
    </source>
</evidence>
<feature type="region of interest" description="Disordered" evidence="3">
    <location>
        <begin position="791"/>
        <end position="813"/>
    </location>
</feature>
<dbReference type="PROSITE" id="PS50082">
    <property type="entry name" value="WD_REPEATS_2"/>
    <property type="match status" value="2"/>
</dbReference>
<feature type="region of interest" description="Disordered" evidence="3">
    <location>
        <begin position="1099"/>
        <end position="1134"/>
    </location>
</feature>
<dbReference type="AlphaFoldDB" id="A0AAE0F9Z1"/>
<feature type="compositionally biased region" description="Basic and acidic residues" evidence="3">
    <location>
        <begin position="1099"/>
        <end position="1108"/>
    </location>
</feature>
<feature type="region of interest" description="Disordered" evidence="3">
    <location>
        <begin position="1154"/>
        <end position="1181"/>
    </location>
</feature>
<feature type="compositionally biased region" description="Basic and acidic residues" evidence="3">
    <location>
        <begin position="792"/>
        <end position="811"/>
    </location>
</feature>
<feature type="coiled-coil region" evidence="2">
    <location>
        <begin position="926"/>
        <end position="981"/>
    </location>
</feature>
<dbReference type="InterPro" id="IPR015943">
    <property type="entry name" value="WD40/YVTN_repeat-like_dom_sf"/>
</dbReference>
<evidence type="ECO:0000256" key="2">
    <source>
        <dbReference type="SAM" id="Coils"/>
    </source>
</evidence>
<name>A0AAE0F9Z1_9CHLO</name>
<dbReference type="PANTHER" id="PTHR32215">
    <property type="entry name" value="CILIA- AND FLAGELLA-ASSOCIATED PROTEIN 57"/>
    <property type="match status" value="1"/>
</dbReference>
<evidence type="ECO:0000256" key="1">
    <source>
        <dbReference type="PROSITE-ProRule" id="PRU00221"/>
    </source>
</evidence>
<keyword evidence="1" id="KW-0853">WD repeat</keyword>
<protein>
    <submittedName>
        <fullName evidence="4">Uncharacterized protein</fullName>
    </submittedName>
</protein>
<sequence length="1181" mass="136635">MSISTLIPRHVFGLKGDTKENIHYIDETTVIYPAGHNTVLYNIEQKAQKFIPGTVDTEGITALALSSSHKFVAVAEKAEKAIITIYDLHTLKRRKVLSTSDCGSQEYVSLAFSPDGKVLAAQGGAPEWNLVLWIWEKSKVASMVKSTNQQSSPVHQCAFNPQDASVISVVGNLIFKTFRAADTSLKPLPAMLGKREPQNYICHAWIPDDRERIVVASDQGELLLVESGEVRATLASPAEGLSIEVILPFSKGFVVGGDNGLLSIYEKTEDKEYYKKQKSFTIEGNQCKIRNLAISPSEESLICTLENNQMFVLGLTNSDILKSEEMKFEHLSQSFHSQGVTGVDCCIRKPLVATCSTDKSVRIWNFMEKGTELVKYFPEEAYSVAFHPSGVHILVGFADKLRLMNLLMDDIRAYKEFGIKACREARFSHGGQYFGAVNGNTIQIYNSYTCENIGNLRGHNGKVRSLYWSPDDTKLVSAGMDGAVYEWKLKDFKREKENVLKGCNYTCVLSTPDDRSIFAVGSDKKLKEFEDAQISKEFDTGTVLTQICLPMSGRMLFAASETGTVRSYKFPLTGEFQEYQCHAGPITCMRISYDDMMLFCVSDDGCLFVFDIRDKEGRGVGKREKEAMVYAEEVLVTKSDLEEKKQRMSELETQVNELTMQNEYQLRLKDLNLNEKIKDITEKFTHELESDKAKFELLLQEKNEQEMEYEEKLKQAEERHQQQMQALEAQYQQKIMTEVERYQQLLQEKEMLNERWDEQNSLLVESHERVIQELTEEYEAKLQEEQMNLERVQQEKEEQTREFEETKRQLEEDADREIEELKERYDAKLAQEREIGLRLKGEGIMKKKFNALQKDIDDQKEEIKQLFEQKKELYQTISSLEKDINGLKKEIKERDETIGDKEKRIYDLKKKNQELEKFKFVLDFKIKELKKQIEPRELEIADMKEQIKEMDHELERYHKNNANLDLTISDLKLKLDGVQKESLHQRKNNADLHAAIQRFHHDLHETTQHIQDPKLLKESVKRLYQKHVTDPIKPAELDEDIQKEYNRQREYLEKSVESLKRKLHKDMEMHRADNMRIMQENVSLIKEINELRREIKTLKQSQRGKELEGSASARGRKRSPLKSMPNTIEEAGREMELQRLHIEKLQQRIQDLERQLGHVNQERPLSRERLPPMEGLEGSGL</sequence>
<dbReference type="InterPro" id="IPR001680">
    <property type="entry name" value="WD40_rpt"/>
</dbReference>
<proteinExistence type="predicted"/>
<dbReference type="InterPro" id="IPR052993">
    <property type="entry name" value="CFA-57"/>
</dbReference>
<accession>A0AAE0F9Z1</accession>
<dbReference type="EMBL" id="LGRX02022329">
    <property type="protein sequence ID" value="KAK3255734.1"/>
    <property type="molecule type" value="Genomic_DNA"/>
</dbReference>
<reference evidence="4 5" key="1">
    <citation type="journal article" date="2015" name="Genome Biol. Evol.">
        <title>Comparative Genomics of a Bacterivorous Green Alga Reveals Evolutionary Causalities and Consequences of Phago-Mixotrophic Mode of Nutrition.</title>
        <authorList>
            <person name="Burns J.A."/>
            <person name="Paasch A."/>
            <person name="Narechania A."/>
            <person name="Kim E."/>
        </authorList>
    </citation>
    <scope>NUCLEOTIDE SEQUENCE [LARGE SCALE GENOMIC DNA]</scope>
    <source>
        <strain evidence="4 5">PLY_AMNH</strain>
    </source>
</reference>
<evidence type="ECO:0000313" key="5">
    <source>
        <dbReference type="Proteomes" id="UP001190700"/>
    </source>
</evidence>
<feature type="repeat" description="WD" evidence="1">
    <location>
        <begin position="456"/>
        <end position="497"/>
    </location>
</feature>
<organism evidence="4 5">
    <name type="scientific">Cymbomonas tetramitiformis</name>
    <dbReference type="NCBI Taxonomy" id="36881"/>
    <lineage>
        <taxon>Eukaryota</taxon>
        <taxon>Viridiplantae</taxon>
        <taxon>Chlorophyta</taxon>
        <taxon>Pyramimonadophyceae</taxon>
        <taxon>Pyramimonadales</taxon>
        <taxon>Pyramimonadaceae</taxon>
        <taxon>Cymbomonas</taxon>
    </lineage>
</organism>
<feature type="coiled-coil region" evidence="2">
    <location>
        <begin position="634"/>
        <end position="661"/>
    </location>
</feature>
<dbReference type="Gene3D" id="1.10.287.1490">
    <property type="match status" value="1"/>
</dbReference>
<feature type="repeat" description="WD" evidence="1">
    <location>
        <begin position="333"/>
        <end position="365"/>
    </location>
</feature>
<dbReference type="InterPro" id="IPR036322">
    <property type="entry name" value="WD40_repeat_dom_sf"/>
</dbReference>
<dbReference type="FunFam" id="2.130.10.10:FF:000271">
    <property type="entry name" value="cilia- and flagella-associated protein 57"/>
    <property type="match status" value="1"/>
</dbReference>
<feature type="compositionally biased region" description="Basic and acidic residues" evidence="3">
    <location>
        <begin position="1154"/>
        <end position="1171"/>
    </location>
</feature>
<dbReference type="PANTHER" id="PTHR32215:SF0">
    <property type="entry name" value="CILIA- AND FLAGELLA-ASSOCIATED PROTEIN 57"/>
    <property type="match status" value="1"/>
</dbReference>
<dbReference type="SUPFAM" id="SSF50978">
    <property type="entry name" value="WD40 repeat-like"/>
    <property type="match status" value="2"/>
</dbReference>
<keyword evidence="5" id="KW-1185">Reference proteome</keyword>
<dbReference type="SMART" id="SM00320">
    <property type="entry name" value="WD40"/>
    <property type="match status" value="7"/>
</dbReference>
<dbReference type="Proteomes" id="UP001190700">
    <property type="component" value="Unassembled WGS sequence"/>
</dbReference>
<gene>
    <name evidence="4" type="ORF">CYMTET_35097</name>
</gene>